<dbReference type="PROSITE" id="PS50188">
    <property type="entry name" value="B302_SPRY"/>
    <property type="match status" value="1"/>
</dbReference>
<dbReference type="EMBL" id="VCAZ01000007">
    <property type="protein sequence ID" value="TVK90512.1"/>
    <property type="molecule type" value="Genomic_DNA"/>
</dbReference>
<name>A0A556VXY1_BAGYA</name>
<organism evidence="7 8">
    <name type="scientific">Bagarius yarrelli</name>
    <name type="common">Goonch</name>
    <name type="synonym">Bagrus yarrelli</name>
    <dbReference type="NCBI Taxonomy" id="175774"/>
    <lineage>
        <taxon>Eukaryota</taxon>
        <taxon>Metazoa</taxon>
        <taxon>Chordata</taxon>
        <taxon>Craniata</taxon>
        <taxon>Vertebrata</taxon>
        <taxon>Euteleostomi</taxon>
        <taxon>Actinopterygii</taxon>
        <taxon>Neopterygii</taxon>
        <taxon>Teleostei</taxon>
        <taxon>Ostariophysi</taxon>
        <taxon>Siluriformes</taxon>
        <taxon>Sisoridae</taxon>
        <taxon>Sisorinae</taxon>
        <taxon>Bagarius</taxon>
    </lineage>
</organism>
<dbReference type="SUPFAM" id="SSF49899">
    <property type="entry name" value="Concanavalin A-like lectins/glucanases"/>
    <property type="match status" value="1"/>
</dbReference>
<evidence type="ECO:0000256" key="1">
    <source>
        <dbReference type="ARBA" id="ARBA00022723"/>
    </source>
</evidence>
<keyword evidence="4" id="KW-0175">Coiled coil</keyword>
<sequence length="393" mass="44257">MERNDKPSSSTQGQEPEGEAMGNCDRDVADHSDCTEILPDELSKCRLRLTPAMLDIQAKLELVDDLLAKTKEKAEAVKTANSKLKAEVKTVLEEMEELLRSYTIAGMEFLEAQLKLREELLESSVQTLSDLRRQLKEAELQVNTVLKEQDEITVCEKIPEVEKNAACLIVDPQTVEANAEANFNMTHLCEEMEHRNNDLRVQIGAAQRRLRNILNPSEVTFDFETLHPRLVLSEDRKTLSYSVVKQPYPAGPQRFTNYLQALSSQSFSHGEHSWILQAECCPWVLGVCYGKLPRSGIESCIESRSGAWCLMWYDNLLRAYGGGKETQLKRTPFLQKLEICLSFSKNCVTFSSISNATGAKTHLHTFNVSFTEPVYLAARMISGQAKSQITLCT</sequence>
<gene>
    <name evidence="7" type="ORF">Baya_2593</name>
</gene>
<evidence type="ECO:0000313" key="7">
    <source>
        <dbReference type="EMBL" id="TVK90512.1"/>
    </source>
</evidence>
<accession>A0A556VXY1</accession>
<dbReference type="PRINTS" id="PR01407">
    <property type="entry name" value="BUTYPHLNCDUF"/>
</dbReference>
<dbReference type="PANTHER" id="PTHR25465:SF41">
    <property type="entry name" value="E3 UBIQUITIN-PROTEIN LIGASE RNF135"/>
    <property type="match status" value="1"/>
</dbReference>
<dbReference type="OrthoDB" id="426657at2759"/>
<dbReference type="InterPro" id="IPR003879">
    <property type="entry name" value="Butyrophylin_SPRY"/>
</dbReference>
<dbReference type="GO" id="GO:0005737">
    <property type="term" value="C:cytoplasm"/>
    <property type="evidence" value="ECO:0007669"/>
    <property type="project" value="UniProtKB-ARBA"/>
</dbReference>
<reference evidence="7 8" key="1">
    <citation type="journal article" date="2019" name="Genome Biol. Evol.">
        <title>Whole-Genome Sequencing of the Giant Devil Catfish, Bagarius yarrelli.</title>
        <authorList>
            <person name="Jiang W."/>
            <person name="Lv Y."/>
            <person name="Cheng L."/>
            <person name="Yang K."/>
            <person name="Chao B."/>
            <person name="Wang X."/>
            <person name="Li Y."/>
            <person name="Pan X."/>
            <person name="You X."/>
            <person name="Zhang Y."/>
            <person name="Yang J."/>
            <person name="Li J."/>
            <person name="Zhang X."/>
            <person name="Liu S."/>
            <person name="Sun C."/>
            <person name="Yang J."/>
            <person name="Shi Q."/>
        </authorList>
    </citation>
    <scope>NUCLEOTIDE SEQUENCE [LARGE SCALE GENOMIC DNA]</scope>
    <source>
        <strain evidence="7">JWS20170419001</strain>
        <tissue evidence="7">Muscle</tissue>
    </source>
</reference>
<dbReference type="InterPro" id="IPR013320">
    <property type="entry name" value="ConA-like_dom_sf"/>
</dbReference>
<feature type="coiled-coil region" evidence="4">
    <location>
        <begin position="67"/>
        <end position="148"/>
    </location>
</feature>
<dbReference type="InterPro" id="IPR001870">
    <property type="entry name" value="B30.2/SPRY"/>
</dbReference>
<dbReference type="Gene3D" id="2.60.120.920">
    <property type="match status" value="1"/>
</dbReference>
<keyword evidence="3" id="KW-0862">Zinc</keyword>
<dbReference type="PANTHER" id="PTHR25465">
    <property type="entry name" value="B-BOX DOMAIN CONTAINING"/>
    <property type="match status" value="1"/>
</dbReference>
<evidence type="ECO:0000256" key="2">
    <source>
        <dbReference type="ARBA" id="ARBA00022771"/>
    </source>
</evidence>
<dbReference type="SMART" id="SM00589">
    <property type="entry name" value="PRY"/>
    <property type="match status" value="1"/>
</dbReference>
<keyword evidence="2" id="KW-0863">Zinc-finger</keyword>
<evidence type="ECO:0000256" key="3">
    <source>
        <dbReference type="ARBA" id="ARBA00022833"/>
    </source>
</evidence>
<comment type="caution">
    <text evidence="7">The sequence shown here is derived from an EMBL/GenBank/DDBJ whole genome shotgun (WGS) entry which is preliminary data.</text>
</comment>
<evidence type="ECO:0000256" key="5">
    <source>
        <dbReference type="SAM" id="MobiDB-lite"/>
    </source>
</evidence>
<feature type="domain" description="B30.2/SPRY" evidence="6">
    <location>
        <begin position="199"/>
        <end position="393"/>
    </location>
</feature>
<evidence type="ECO:0000256" key="4">
    <source>
        <dbReference type="SAM" id="Coils"/>
    </source>
</evidence>
<evidence type="ECO:0000313" key="8">
    <source>
        <dbReference type="Proteomes" id="UP000319801"/>
    </source>
</evidence>
<keyword evidence="1" id="KW-0479">Metal-binding</keyword>
<dbReference type="InterPro" id="IPR006574">
    <property type="entry name" value="PRY"/>
</dbReference>
<dbReference type="InterPro" id="IPR051051">
    <property type="entry name" value="E3_ubiq-ligase_TRIM/RNF"/>
</dbReference>
<dbReference type="Proteomes" id="UP000319801">
    <property type="component" value="Unassembled WGS sequence"/>
</dbReference>
<feature type="region of interest" description="Disordered" evidence="5">
    <location>
        <begin position="1"/>
        <end position="27"/>
    </location>
</feature>
<proteinExistence type="predicted"/>
<protein>
    <submittedName>
        <fullName evidence="7">Tripartite motif-containing protein 16</fullName>
    </submittedName>
</protein>
<evidence type="ECO:0000259" key="6">
    <source>
        <dbReference type="PROSITE" id="PS50188"/>
    </source>
</evidence>
<dbReference type="InterPro" id="IPR043136">
    <property type="entry name" value="B30.2/SPRY_sf"/>
</dbReference>
<dbReference type="Pfam" id="PF13765">
    <property type="entry name" value="PRY"/>
    <property type="match status" value="1"/>
</dbReference>
<keyword evidence="8" id="KW-1185">Reference proteome</keyword>
<dbReference type="GO" id="GO:0008270">
    <property type="term" value="F:zinc ion binding"/>
    <property type="evidence" value="ECO:0007669"/>
    <property type="project" value="UniProtKB-KW"/>
</dbReference>
<dbReference type="AlphaFoldDB" id="A0A556VXY1"/>